<comment type="caution">
    <text evidence="2">The sequence shown here is derived from an EMBL/GenBank/DDBJ whole genome shotgun (WGS) entry which is preliminary data.</text>
</comment>
<keyword evidence="3" id="KW-1185">Reference proteome</keyword>
<reference evidence="3" key="2">
    <citation type="submission" date="2015-07" db="EMBL/GenBank/DDBJ databases">
        <title>Contrasting host-pathogen interactions and genome evolution in two generalist and specialist microsporidian pathogens of mosquitoes.</title>
        <authorList>
            <consortium name="The Broad Institute Genomics Platform"/>
            <consortium name="The Broad Institute Genome Sequencing Center for Infectious Disease"/>
            <person name="Cuomo C.A."/>
            <person name="Sanscrainte N.D."/>
            <person name="Goldberg J.M."/>
            <person name="Heiman D."/>
            <person name="Young S."/>
            <person name="Zeng Q."/>
            <person name="Becnel J.J."/>
            <person name="Birren B.W."/>
        </authorList>
    </citation>
    <scope>NUCLEOTIDE SEQUENCE [LARGE SCALE GENOMIC DNA]</scope>
    <source>
        <strain evidence="3">USNM 41457</strain>
    </source>
</reference>
<evidence type="ECO:0000313" key="3">
    <source>
        <dbReference type="Proteomes" id="UP000003163"/>
    </source>
</evidence>
<evidence type="ECO:0000256" key="1">
    <source>
        <dbReference type="SAM" id="Phobius"/>
    </source>
</evidence>
<keyword evidence="1" id="KW-1133">Transmembrane helix</keyword>
<dbReference type="AlphaFoldDB" id="J9D296"/>
<reference evidence="2 3" key="1">
    <citation type="submission" date="2011-08" db="EMBL/GenBank/DDBJ databases">
        <authorList>
            <person name="Liu Z.J."/>
            <person name="Shi F.L."/>
            <person name="Lu J.Q."/>
            <person name="Li M."/>
            <person name="Wang Z.L."/>
        </authorList>
    </citation>
    <scope>NUCLEOTIDE SEQUENCE [LARGE SCALE GENOMIC DNA]</scope>
    <source>
        <strain evidence="2 3">USNM 41457</strain>
    </source>
</reference>
<name>J9D296_EDHAE</name>
<dbReference type="VEuPathDB" id="MicrosporidiaDB:EDEG_03779"/>
<protein>
    <submittedName>
        <fullName evidence="2">Uncharacterized protein</fullName>
    </submittedName>
</protein>
<gene>
    <name evidence="2" type="ORF">EDEG_03779</name>
</gene>
<feature type="transmembrane region" description="Helical" evidence="1">
    <location>
        <begin position="7"/>
        <end position="25"/>
    </location>
</feature>
<sequence length="259" mass="29717">MVQVKKKYIVFSVILSAILVFIGTYKISSFCSKEQICKVRVIWKDAVNKLLDDSDSNLNEIYKESERKFFSLNLKPIYEDGGFIVEIASANIPSFGSNSHDNRIGSKYNLYNDTNGSLYIAKTISKDMAANILKRLDSYNDMINAEISFLTKFYLKFNPSIDVSILQNTIKKLINEVKFIMKNDEGTKNYFLNYIFDFGNLYFRRVIHTENVSNSYIKARSVTSSSITKHISTAYNETNSLSMRDIIIILIDILAENDK</sequence>
<dbReference type="EMBL" id="AFBI03000121">
    <property type="protein sequence ID" value="EJW01699.1"/>
    <property type="molecule type" value="Genomic_DNA"/>
</dbReference>
<evidence type="ECO:0000313" key="2">
    <source>
        <dbReference type="EMBL" id="EJW01699.1"/>
    </source>
</evidence>
<keyword evidence="1" id="KW-0812">Transmembrane</keyword>
<dbReference type="Proteomes" id="UP000003163">
    <property type="component" value="Unassembled WGS sequence"/>
</dbReference>
<organism evidence="2 3">
    <name type="scientific">Edhazardia aedis (strain USNM 41457)</name>
    <name type="common">Microsporidian parasite</name>
    <dbReference type="NCBI Taxonomy" id="1003232"/>
    <lineage>
        <taxon>Eukaryota</taxon>
        <taxon>Fungi</taxon>
        <taxon>Fungi incertae sedis</taxon>
        <taxon>Microsporidia</taxon>
        <taxon>Edhazardia</taxon>
    </lineage>
</organism>
<proteinExistence type="predicted"/>
<keyword evidence="1" id="KW-0472">Membrane</keyword>
<dbReference type="InParanoid" id="J9D296"/>
<accession>J9D296</accession>
<dbReference type="HOGENOM" id="CLU_1073737_0_0_1"/>